<reference evidence="1 2" key="1">
    <citation type="submission" date="2022-12" db="EMBL/GenBank/DDBJ databases">
        <title>Chitinophagaceae gen. sp. nov., a new member of the family Chitinophagaceae, isolated from soil in a chemical factory.</title>
        <authorList>
            <person name="Ke Z."/>
        </authorList>
    </citation>
    <scope>NUCLEOTIDE SEQUENCE [LARGE SCALE GENOMIC DNA]</scope>
    <source>
        <strain evidence="1 2">LY-5</strain>
    </source>
</reference>
<proteinExistence type="predicted"/>
<evidence type="ECO:0000313" key="2">
    <source>
        <dbReference type="Proteomes" id="UP001210231"/>
    </source>
</evidence>
<dbReference type="RefSeq" id="WP_407031041.1">
    <property type="nucleotide sequence ID" value="NZ_JAQGEF010000007.1"/>
</dbReference>
<accession>A0ABT4UIT1</accession>
<name>A0ABT4UIT1_9BACT</name>
<organism evidence="1 2">
    <name type="scientific">Polluticaenibacter yanchengensis</name>
    <dbReference type="NCBI Taxonomy" id="3014562"/>
    <lineage>
        <taxon>Bacteria</taxon>
        <taxon>Pseudomonadati</taxon>
        <taxon>Bacteroidota</taxon>
        <taxon>Chitinophagia</taxon>
        <taxon>Chitinophagales</taxon>
        <taxon>Chitinophagaceae</taxon>
        <taxon>Polluticaenibacter</taxon>
    </lineage>
</organism>
<dbReference type="EMBL" id="JAQGEF010000007">
    <property type="protein sequence ID" value="MDA3614716.1"/>
    <property type="molecule type" value="Genomic_DNA"/>
</dbReference>
<evidence type="ECO:0000313" key="1">
    <source>
        <dbReference type="EMBL" id="MDA3614716.1"/>
    </source>
</evidence>
<dbReference type="Proteomes" id="UP001210231">
    <property type="component" value="Unassembled WGS sequence"/>
</dbReference>
<comment type="caution">
    <text evidence="1">The sequence shown here is derived from an EMBL/GenBank/DDBJ whole genome shotgun (WGS) entry which is preliminary data.</text>
</comment>
<keyword evidence="2" id="KW-1185">Reference proteome</keyword>
<gene>
    <name evidence="1" type="ORF">O3P16_07845</name>
</gene>
<sequence length="196" mass="22066">MSEVFLLELSSTFNDSLTMNSGIELFIDTRIDREEKVNSVATISYCKNDNKLGLKKGDKIFTGYGIIADGTTNEFGYEYENRVHIDGKEFWKCFDYDILGVFKDNELIPLNGFLICKPTFSFGGWGSAILLNPNSDLHKKNFERLEVVSAPESSSIKKGDVIIVDSRYSQIYNVSGKFDDSSVFIDPEYVLAIKSS</sequence>
<protein>
    <submittedName>
        <fullName evidence="1">Uncharacterized protein</fullName>
    </submittedName>
</protein>